<feature type="domain" description="MPN" evidence="1">
    <location>
        <begin position="77"/>
        <end position="217"/>
    </location>
</feature>
<name>A0A498J5J6_MALDO</name>
<sequence>MIEFALRDLILSDYTKNNNAKEASQLTAVTTSITNVHSDQLIVTTTSCYEQEVHRSKTDWRGRAIFAANLYFRVNHIFVNSEDIKETGYTCIIPKNNLNFFITVVDLRTQIADYFPPDNSQVKEIRCIVMPPQWGTHQQVHLPSALPENDFLNDLEPLGWMHTQPNELPQLSPQDIASHAKMLENTKQWNGEKCIILTCSFTPGSCSLAAYKLTPVGYEWGRRVNTGDSGSNVNQHGYLPIHYEKAQMILSDRFLGFFMIPDNGPWGYNFMGVKHTTRMKYDIKLGMPREYYHQDHRPIHFLEFCNMEDGDAVGGGCDDHFE</sequence>
<dbReference type="InterPro" id="IPR027652">
    <property type="entry name" value="PRP8"/>
</dbReference>
<comment type="caution">
    <text evidence="2">The sequence shown here is derived from an EMBL/GenBank/DDBJ whole genome shotgun (WGS) entry which is preliminary data.</text>
</comment>
<dbReference type="InterPro" id="IPR037518">
    <property type="entry name" value="MPN"/>
</dbReference>
<dbReference type="GO" id="GO:0017070">
    <property type="term" value="F:U6 snRNA binding"/>
    <property type="evidence" value="ECO:0007669"/>
    <property type="project" value="TreeGrafter"/>
</dbReference>
<dbReference type="FunFam" id="3.40.140.10:FF:000002">
    <property type="entry name" value="Pre-mRNA-processing-splicing factor 8"/>
    <property type="match status" value="1"/>
</dbReference>
<dbReference type="Gene3D" id="3.40.140.10">
    <property type="entry name" value="Cytidine Deaminase, domain 2"/>
    <property type="match status" value="1"/>
</dbReference>
<reference evidence="2 3" key="1">
    <citation type="submission" date="2018-10" db="EMBL/GenBank/DDBJ databases">
        <title>A high-quality apple genome assembly.</title>
        <authorList>
            <person name="Hu J."/>
        </authorList>
    </citation>
    <scope>NUCLEOTIDE SEQUENCE [LARGE SCALE GENOMIC DNA]</scope>
    <source>
        <strain evidence="3">cv. HFTH1</strain>
        <tissue evidence="2">Young leaf</tissue>
    </source>
</reference>
<dbReference type="GO" id="GO:0008237">
    <property type="term" value="F:metallopeptidase activity"/>
    <property type="evidence" value="ECO:0007669"/>
    <property type="project" value="InterPro"/>
</dbReference>
<dbReference type="InterPro" id="IPR012984">
    <property type="entry name" value="PROCT"/>
</dbReference>
<dbReference type="SMART" id="SM00232">
    <property type="entry name" value="JAB_MPN"/>
    <property type="match status" value="1"/>
</dbReference>
<dbReference type="GO" id="GO:0030619">
    <property type="term" value="F:U1 snRNA binding"/>
    <property type="evidence" value="ECO:0007669"/>
    <property type="project" value="TreeGrafter"/>
</dbReference>
<gene>
    <name evidence="2" type="ORF">DVH24_032284</name>
</gene>
<evidence type="ECO:0000259" key="1">
    <source>
        <dbReference type="PROSITE" id="PS50249"/>
    </source>
</evidence>
<dbReference type="GO" id="GO:0030620">
    <property type="term" value="F:U2 snRNA binding"/>
    <property type="evidence" value="ECO:0007669"/>
    <property type="project" value="TreeGrafter"/>
</dbReference>
<dbReference type="EMBL" id="RDQH01000335">
    <property type="protein sequence ID" value="RXH89927.1"/>
    <property type="molecule type" value="Genomic_DNA"/>
</dbReference>
<dbReference type="GO" id="GO:0000244">
    <property type="term" value="P:spliceosomal tri-snRNP complex assembly"/>
    <property type="evidence" value="ECO:0007669"/>
    <property type="project" value="TreeGrafter"/>
</dbReference>
<dbReference type="GO" id="GO:0071013">
    <property type="term" value="C:catalytic step 2 spliceosome"/>
    <property type="evidence" value="ECO:0007669"/>
    <property type="project" value="TreeGrafter"/>
</dbReference>
<evidence type="ECO:0000313" key="2">
    <source>
        <dbReference type="EMBL" id="RXH89927.1"/>
    </source>
</evidence>
<dbReference type="GO" id="GO:0030623">
    <property type="term" value="F:U5 snRNA binding"/>
    <property type="evidence" value="ECO:0007669"/>
    <property type="project" value="TreeGrafter"/>
</dbReference>
<dbReference type="AlphaFoldDB" id="A0A498J5J6"/>
<dbReference type="CDD" id="cd08056">
    <property type="entry name" value="MPN_PRP8"/>
    <property type="match status" value="1"/>
</dbReference>
<dbReference type="Pfam" id="PF01398">
    <property type="entry name" value="JAB"/>
    <property type="match status" value="1"/>
</dbReference>
<organism evidence="2 3">
    <name type="scientific">Malus domestica</name>
    <name type="common">Apple</name>
    <name type="synonym">Pyrus malus</name>
    <dbReference type="NCBI Taxonomy" id="3750"/>
    <lineage>
        <taxon>Eukaryota</taxon>
        <taxon>Viridiplantae</taxon>
        <taxon>Streptophyta</taxon>
        <taxon>Embryophyta</taxon>
        <taxon>Tracheophyta</taxon>
        <taxon>Spermatophyta</taxon>
        <taxon>Magnoliopsida</taxon>
        <taxon>eudicotyledons</taxon>
        <taxon>Gunneridae</taxon>
        <taxon>Pentapetalae</taxon>
        <taxon>rosids</taxon>
        <taxon>fabids</taxon>
        <taxon>Rosales</taxon>
        <taxon>Rosaceae</taxon>
        <taxon>Amygdaloideae</taxon>
        <taxon>Maleae</taxon>
        <taxon>Malus</taxon>
    </lineage>
</organism>
<keyword evidence="3" id="KW-1185">Reference proteome</keyword>
<evidence type="ECO:0000313" key="3">
    <source>
        <dbReference type="Proteomes" id="UP000290289"/>
    </source>
</evidence>
<accession>A0A498J5J6</accession>
<protein>
    <recommendedName>
        <fullName evidence="1">MPN domain-containing protein</fullName>
    </recommendedName>
</protein>
<dbReference type="GO" id="GO:0097157">
    <property type="term" value="F:pre-mRNA intronic binding"/>
    <property type="evidence" value="ECO:0007669"/>
    <property type="project" value="TreeGrafter"/>
</dbReference>
<dbReference type="GO" id="GO:0005682">
    <property type="term" value="C:U5 snRNP"/>
    <property type="evidence" value="ECO:0007669"/>
    <property type="project" value="TreeGrafter"/>
</dbReference>
<dbReference type="Pfam" id="PF08084">
    <property type="entry name" value="PROCT"/>
    <property type="match status" value="1"/>
</dbReference>
<dbReference type="InterPro" id="IPR000555">
    <property type="entry name" value="JAMM/MPN+_dom"/>
</dbReference>
<dbReference type="STRING" id="3750.A0A498J5J6"/>
<dbReference type="PANTHER" id="PTHR11140">
    <property type="entry name" value="PRE-MRNA SPLICING FACTOR PRP8"/>
    <property type="match status" value="1"/>
</dbReference>
<dbReference type="Proteomes" id="UP000290289">
    <property type="component" value="Chromosome 9"/>
</dbReference>
<dbReference type="PROSITE" id="PS50249">
    <property type="entry name" value="MPN"/>
    <property type="match status" value="1"/>
</dbReference>
<dbReference type="PANTHER" id="PTHR11140:SF0">
    <property type="entry name" value="PRE-MRNA-PROCESSING-SPLICING FACTOR 8"/>
    <property type="match status" value="1"/>
</dbReference>
<proteinExistence type="predicted"/>